<sequence length="142" mass="15841">MSVLPHYAAPARLAAIGDALVGQKLRLVGRMMCYDSTTGFISLWDKEDALLVDVTLCLDPSANVWLQDNFCSIQVIGHLEKCSRELTAPELPPHLVKPPQLDTRFVLRAIRVIPAFDAEQSAWNKLAEQVRMHTDSELKSSK</sequence>
<dbReference type="EMBL" id="MU793245">
    <property type="protein sequence ID" value="KAJ3791033.1"/>
    <property type="molecule type" value="Genomic_DNA"/>
</dbReference>
<name>A0AA38NTZ3_9AGAR</name>
<comment type="caution">
    <text evidence="1">The sequence shown here is derived from an EMBL/GenBank/DDBJ whole genome shotgun (WGS) entry which is preliminary data.</text>
</comment>
<evidence type="ECO:0000313" key="1">
    <source>
        <dbReference type="EMBL" id="KAJ3791033.1"/>
    </source>
</evidence>
<accession>A0AA38NTZ3</accession>
<dbReference type="AlphaFoldDB" id="A0AA38NTZ3"/>
<proteinExistence type="predicted"/>
<keyword evidence="2" id="KW-1185">Reference proteome</keyword>
<gene>
    <name evidence="1" type="ORF">GGU10DRAFT_338497</name>
</gene>
<reference evidence="1" key="1">
    <citation type="submission" date="2022-08" db="EMBL/GenBank/DDBJ databases">
        <authorList>
            <consortium name="DOE Joint Genome Institute"/>
            <person name="Min B."/>
            <person name="Riley R."/>
            <person name="Sierra-Patev S."/>
            <person name="Naranjo-Ortiz M."/>
            <person name="Looney B."/>
            <person name="Konkel Z."/>
            <person name="Slot J.C."/>
            <person name="Sakamoto Y."/>
            <person name="Steenwyk J.L."/>
            <person name="Rokas A."/>
            <person name="Carro J."/>
            <person name="Camarero S."/>
            <person name="Ferreira P."/>
            <person name="Molpeceres G."/>
            <person name="Ruiz-Duenas F.J."/>
            <person name="Serrano A."/>
            <person name="Henrissat B."/>
            <person name="Drula E."/>
            <person name="Hughes K.W."/>
            <person name="Mata J.L."/>
            <person name="Ishikawa N.K."/>
            <person name="Vargas-Isla R."/>
            <person name="Ushijima S."/>
            <person name="Smith C.A."/>
            <person name="Ahrendt S."/>
            <person name="Andreopoulos W."/>
            <person name="He G."/>
            <person name="Labutti K."/>
            <person name="Lipzen A."/>
            <person name="Ng V."/>
            <person name="Sandor L."/>
            <person name="Barry K."/>
            <person name="Martinez A.T."/>
            <person name="Xiao Y."/>
            <person name="Gibbons J.G."/>
            <person name="Terashima K."/>
            <person name="Hibbett D.S."/>
            <person name="Grigoriev I.V."/>
        </authorList>
    </citation>
    <scope>NUCLEOTIDE SEQUENCE</scope>
    <source>
        <strain evidence="1">TFB10291</strain>
    </source>
</reference>
<protein>
    <submittedName>
        <fullName evidence="1">Uncharacterized protein</fullName>
    </submittedName>
</protein>
<evidence type="ECO:0000313" key="2">
    <source>
        <dbReference type="Proteomes" id="UP001163798"/>
    </source>
</evidence>
<dbReference type="Proteomes" id="UP001163798">
    <property type="component" value="Unassembled WGS sequence"/>
</dbReference>
<organism evidence="1 2">
    <name type="scientific">Lentinula aff. detonsa</name>
    <dbReference type="NCBI Taxonomy" id="2804958"/>
    <lineage>
        <taxon>Eukaryota</taxon>
        <taxon>Fungi</taxon>
        <taxon>Dikarya</taxon>
        <taxon>Basidiomycota</taxon>
        <taxon>Agaricomycotina</taxon>
        <taxon>Agaricomycetes</taxon>
        <taxon>Agaricomycetidae</taxon>
        <taxon>Agaricales</taxon>
        <taxon>Marasmiineae</taxon>
        <taxon>Omphalotaceae</taxon>
        <taxon>Lentinula</taxon>
    </lineage>
</organism>